<sequence length="53" mass="6182">MEVWDCYPLTVPMIRELAESMGYTFKEEGLSRRTAAKVLVFTPPPPKKRRLEL</sequence>
<keyword evidence="2" id="KW-1185">Reference proteome</keyword>
<evidence type="ECO:0000313" key="2">
    <source>
        <dbReference type="Proteomes" id="UP001521150"/>
    </source>
</evidence>
<gene>
    <name evidence="1" type="ORF">LWC34_55255</name>
</gene>
<dbReference type="Proteomes" id="UP001521150">
    <property type="component" value="Unassembled WGS sequence"/>
</dbReference>
<comment type="caution">
    <text evidence="1">The sequence shown here is derived from an EMBL/GenBank/DDBJ whole genome shotgun (WGS) entry which is preliminary data.</text>
</comment>
<protein>
    <submittedName>
        <fullName evidence="1">Uncharacterized protein</fullName>
    </submittedName>
</protein>
<proteinExistence type="predicted"/>
<accession>A0ABS8ZW05</accession>
<dbReference type="RefSeq" id="WP_233734740.1">
    <property type="nucleotide sequence ID" value="NZ_JAJVCN010000005.1"/>
</dbReference>
<name>A0ABS8ZW05_9PSEU</name>
<reference evidence="1 2" key="1">
    <citation type="submission" date="2021-12" db="EMBL/GenBank/DDBJ databases">
        <title>Genome sequence of Kibdelosporangium philippinense ATCC 49844.</title>
        <authorList>
            <person name="Fedorov E.A."/>
            <person name="Omeragic M."/>
            <person name="Shalygina K.F."/>
            <person name="Maclea K.S."/>
        </authorList>
    </citation>
    <scope>NUCLEOTIDE SEQUENCE [LARGE SCALE GENOMIC DNA]</scope>
    <source>
        <strain evidence="1 2">ATCC 49844</strain>
    </source>
</reference>
<evidence type="ECO:0000313" key="1">
    <source>
        <dbReference type="EMBL" id="MCE7011914.1"/>
    </source>
</evidence>
<dbReference type="EMBL" id="JAJVCN010000005">
    <property type="protein sequence ID" value="MCE7011914.1"/>
    <property type="molecule type" value="Genomic_DNA"/>
</dbReference>
<organism evidence="1 2">
    <name type="scientific">Kibdelosporangium philippinense</name>
    <dbReference type="NCBI Taxonomy" id="211113"/>
    <lineage>
        <taxon>Bacteria</taxon>
        <taxon>Bacillati</taxon>
        <taxon>Actinomycetota</taxon>
        <taxon>Actinomycetes</taxon>
        <taxon>Pseudonocardiales</taxon>
        <taxon>Pseudonocardiaceae</taxon>
        <taxon>Kibdelosporangium</taxon>
    </lineage>
</organism>